<name>A0A382FNJ3_9ZZZZ</name>
<evidence type="ECO:0000313" key="4">
    <source>
        <dbReference type="EMBL" id="SVB64192.1"/>
    </source>
</evidence>
<dbReference type="PANTHER" id="PTHR43818">
    <property type="entry name" value="BCDNA.GH03377"/>
    <property type="match status" value="1"/>
</dbReference>
<keyword evidence="1" id="KW-0560">Oxidoreductase</keyword>
<dbReference type="AlphaFoldDB" id="A0A382FNJ3"/>
<protein>
    <recommendedName>
        <fullName evidence="5">Gfo/Idh/MocA-like oxidoreductase N-terminal domain-containing protein</fullName>
    </recommendedName>
</protein>
<dbReference type="SUPFAM" id="SSF51735">
    <property type="entry name" value="NAD(P)-binding Rossmann-fold domains"/>
    <property type="match status" value="1"/>
</dbReference>
<dbReference type="InterPro" id="IPR055170">
    <property type="entry name" value="GFO_IDH_MocA-like_dom"/>
</dbReference>
<evidence type="ECO:0000259" key="2">
    <source>
        <dbReference type="Pfam" id="PF01408"/>
    </source>
</evidence>
<dbReference type="InterPro" id="IPR050463">
    <property type="entry name" value="Gfo/Idh/MocA_oxidrdct_glycsds"/>
</dbReference>
<dbReference type="InterPro" id="IPR036291">
    <property type="entry name" value="NAD(P)-bd_dom_sf"/>
</dbReference>
<organism evidence="4">
    <name type="scientific">marine metagenome</name>
    <dbReference type="NCBI Taxonomy" id="408172"/>
    <lineage>
        <taxon>unclassified sequences</taxon>
        <taxon>metagenomes</taxon>
        <taxon>ecological metagenomes</taxon>
    </lineage>
</organism>
<dbReference type="Gene3D" id="3.30.360.10">
    <property type="entry name" value="Dihydrodipicolinate Reductase, domain 2"/>
    <property type="match status" value="1"/>
</dbReference>
<evidence type="ECO:0000259" key="3">
    <source>
        <dbReference type="Pfam" id="PF22725"/>
    </source>
</evidence>
<evidence type="ECO:0000256" key="1">
    <source>
        <dbReference type="ARBA" id="ARBA00023002"/>
    </source>
</evidence>
<proteinExistence type="predicted"/>
<dbReference type="EMBL" id="UINC01050795">
    <property type="protein sequence ID" value="SVB64192.1"/>
    <property type="molecule type" value="Genomic_DNA"/>
</dbReference>
<dbReference type="PANTHER" id="PTHR43818:SF11">
    <property type="entry name" value="BCDNA.GH03377"/>
    <property type="match status" value="1"/>
</dbReference>
<dbReference type="InterPro" id="IPR000683">
    <property type="entry name" value="Gfo/Idh/MocA-like_OxRdtase_N"/>
</dbReference>
<dbReference type="Pfam" id="PF22725">
    <property type="entry name" value="GFO_IDH_MocA_C3"/>
    <property type="match status" value="1"/>
</dbReference>
<dbReference type="GO" id="GO:0016491">
    <property type="term" value="F:oxidoreductase activity"/>
    <property type="evidence" value="ECO:0007669"/>
    <property type="project" value="UniProtKB-KW"/>
</dbReference>
<dbReference type="Gene3D" id="3.40.50.720">
    <property type="entry name" value="NAD(P)-binding Rossmann-like Domain"/>
    <property type="match status" value="1"/>
</dbReference>
<accession>A0A382FNJ3</accession>
<feature type="domain" description="GFO/IDH/MocA-like oxidoreductase" evidence="3">
    <location>
        <begin position="182"/>
        <end position="313"/>
    </location>
</feature>
<feature type="domain" description="Gfo/Idh/MocA-like oxidoreductase N-terminal" evidence="2">
    <location>
        <begin position="50"/>
        <end position="158"/>
    </location>
</feature>
<dbReference type="SUPFAM" id="SSF55347">
    <property type="entry name" value="Glyceraldehyde-3-phosphate dehydrogenase-like, C-terminal domain"/>
    <property type="match status" value="1"/>
</dbReference>
<reference evidence="4" key="1">
    <citation type="submission" date="2018-05" db="EMBL/GenBank/DDBJ databases">
        <authorList>
            <person name="Lanie J.A."/>
            <person name="Ng W.-L."/>
            <person name="Kazmierczak K.M."/>
            <person name="Andrzejewski T.M."/>
            <person name="Davidsen T.M."/>
            <person name="Wayne K.J."/>
            <person name="Tettelin H."/>
            <person name="Glass J.I."/>
            <person name="Rusch D."/>
            <person name="Podicherti R."/>
            <person name="Tsui H.-C.T."/>
            <person name="Winkler M.E."/>
        </authorList>
    </citation>
    <scope>NUCLEOTIDE SEQUENCE</scope>
</reference>
<dbReference type="Pfam" id="PF01408">
    <property type="entry name" value="GFO_IDH_MocA"/>
    <property type="match status" value="1"/>
</dbReference>
<gene>
    <name evidence="4" type="ORF">METZ01_LOCUS217046</name>
</gene>
<evidence type="ECO:0008006" key="5">
    <source>
        <dbReference type="Google" id="ProtNLM"/>
    </source>
</evidence>
<sequence length="392" mass="43103">MNDDRGSSAGTNLNRRDFLAAGALPLAGALDSSSLSKSGPFMMRKQQGPIRLGFIGAGTNVRNVMIPGLVENPGVELLAVANRSLASSQRAADEVGISRPYSHWEELLRDDDVDAVVIGTWPYMHSTLTIASLEAGKHVLCQARMANTAQEARDMLEASLRYPHLVSQLVPTSTSYRIDNLIKGLVDEGFVGEVLSVEIQRLQGGPSQGFADIGGELTWRHSRRYSGYNILNIGSTMESMIRWLGRGTRVMAMTKVHVPYRYLNGERTSVTVPDHVNVLYELMNGAQVHMRFSASTGHSSGNQTWIYGTEGTIHVDAQSRVFAGRRDDSGLSEVPNPPEQQVQRIVERQFINAIRGTEEVTMVPFETGLHYMEWTEAVSLSARTGQAVYLPL</sequence>
<dbReference type="GO" id="GO:0000166">
    <property type="term" value="F:nucleotide binding"/>
    <property type="evidence" value="ECO:0007669"/>
    <property type="project" value="InterPro"/>
</dbReference>